<evidence type="ECO:0000256" key="3">
    <source>
        <dbReference type="SAM" id="SignalP"/>
    </source>
</evidence>
<feature type="domain" description="Sortilin N-terminal" evidence="4">
    <location>
        <begin position="133"/>
        <end position="243"/>
    </location>
</feature>
<reference evidence="5" key="1">
    <citation type="submission" date="2022-10" db="EMBL/GenBank/DDBJ databases">
        <title>Mechanism of multi-heavy metal repair in Cytobacillus Firmus M7.</title>
        <authorList>
            <person name="Li X."/>
            <person name="Yu C."/>
        </authorList>
    </citation>
    <scope>NUCLEOTIDE SEQUENCE</scope>
    <source>
        <strain evidence="5">M7</strain>
    </source>
</reference>
<dbReference type="SUPFAM" id="SSF110296">
    <property type="entry name" value="Oligoxyloglucan reducing end-specific cellobiohydrolase"/>
    <property type="match status" value="1"/>
</dbReference>
<accession>A0AA46PCQ7</accession>
<gene>
    <name evidence="5" type="ORF">OD459_00245</name>
</gene>
<keyword evidence="3" id="KW-0732">Signal</keyword>
<feature type="signal peptide" evidence="3">
    <location>
        <begin position="1"/>
        <end position="17"/>
    </location>
</feature>
<dbReference type="EMBL" id="CP107027">
    <property type="protein sequence ID" value="UYG95493.1"/>
    <property type="molecule type" value="Genomic_DNA"/>
</dbReference>
<proteinExistence type="predicted"/>
<sequence length="328" mass="36087">MKKICLFAVIGLTFSLAACGQAEEKDTKDTGQSEVQTDEQENGGEETSISSNSFFEVFDGKIDHIHGVGYAGNQGKVYFAAHDGLKVYDNGKWFKTKKENNDYMGFNATQDGFYSSGHPGNDSKLPNPLGIQYSPDNGQTLEKKALEGETDFHLMGAGYENSVIFLMNPQENSIMDTGKFYLSEDKAKTWKEVAANGLEDTLLSLSVHPNNADYLAASGQQGIYLSNNKGESFERISKSGQGTSVFFTNEGLIYGTYDGTAKLTKLSLTDETEEEIALPKMKEDAVMYFAQNPKNEQELTFVSFNGDIYHTADGGNNWDRIVEAGSIR</sequence>
<dbReference type="InterPro" id="IPR015943">
    <property type="entry name" value="WD40/YVTN_repeat-like_dom_sf"/>
</dbReference>
<feature type="region of interest" description="Disordered" evidence="2">
    <location>
        <begin position="23"/>
        <end position="49"/>
    </location>
</feature>
<keyword evidence="1" id="KW-0677">Repeat</keyword>
<evidence type="ECO:0000259" key="4">
    <source>
        <dbReference type="Pfam" id="PF15902"/>
    </source>
</evidence>
<dbReference type="Proteomes" id="UP001163104">
    <property type="component" value="Chromosome"/>
</dbReference>
<evidence type="ECO:0000313" key="5">
    <source>
        <dbReference type="EMBL" id="UYG95493.1"/>
    </source>
</evidence>
<feature type="chain" id="PRO_5041329793" description="Sortilin N-terminal domain-containing protein" evidence="3">
    <location>
        <begin position="18"/>
        <end position="328"/>
    </location>
</feature>
<protein>
    <recommendedName>
        <fullName evidence="4">Sortilin N-terminal domain-containing protein</fullName>
    </recommendedName>
</protein>
<dbReference type="AlphaFoldDB" id="A0AA46PCQ7"/>
<name>A0AA46PCQ7_CYTFI</name>
<dbReference type="InterPro" id="IPR031778">
    <property type="entry name" value="Sortilin_N"/>
</dbReference>
<dbReference type="NCBIfam" id="NF045728">
    <property type="entry name" value="glycosyl_F510_1955"/>
    <property type="match status" value="1"/>
</dbReference>
<dbReference type="Pfam" id="PF15902">
    <property type="entry name" value="Sortilin-Vps10"/>
    <property type="match status" value="1"/>
</dbReference>
<dbReference type="PROSITE" id="PS51257">
    <property type="entry name" value="PROKAR_LIPOPROTEIN"/>
    <property type="match status" value="1"/>
</dbReference>
<evidence type="ECO:0000256" key="2">
    <source>
        <dbReference type="SAM" id="MobiDB-lite"/>
    </source>
</evidence>
<organism evidence="5 6">
    <name type="scientific">Cytobacillus firmus</name>
    <name type="common">Bacillus firmus</name>
    <dbReference type="NCBI Taxonomy" id="1399"/>
    <lineage>
        <taxon>Bacteria</taxon>
        <taxon>Bacillati</taxon>
        <taxon>Bacillota</taxon>
        <taxon>Bacilli</taxon>
        <taxon>Bacillales</taxon>
        <taxon>Bacillaceae</taxon>
        <taxon>Cytobacillus</taxon>
    </lineage>
</organism>
<dbReference type="Gene3D" id="2.130.10.10">
    <property type="entry name" value="YVTN repeat-like/Quinoprotein amine dehydrogenase"/>
    <property type="match status" value="1"/>
</dbReference>
<evidence type="ECO:0000313" key="6">
    <source>
        <dbReference type="Proteomes" id="UP001163104"/>
    </source>
</evidence>
<dbReference type="RefSeq" id="WP_053071325.1">
    <property type="nucleotide sequence ID" value="NZ_CP107027.1"/>
</dbReference>
<dbReference type="InterPro" id="IPR054817">
    <property type="entry name" value="Glycosyl_F510_1955-like"/>
</dbReference>
<evidence type="ECO:0000256" key="1">
    <source>
        <dbReference type="ARBA" id="ARBA00022737"/>
    </source>
</evidence>